<organism evidence="1 2">
    <name type="scientific">Pelusios castaneus</name>
    <name type="common">West African mud turtle</name>
    <dbReference type="NCBI Taxonomy" id="367368"/>
    <lineage>
        <taxon>Eukaryota</taxon>
        <taxon>Metazoa</taxon>
        <taxon>Chordata</taxon>
        <taxon>Craniata</taxon>
        <taxon>Vertebrata</taxon>
        <taxon>Euteleostomi</taxon>
        <taxon>Archelosauria</taxon>
        <taxon>Testudinata</taxon>
        <taxon>Testudines</taxon>
        <taxon>Pleurodira</taxon>
        <taxon>Pelomedusidae</taxon>
        <taxon>Pelusios</taxon>
    </lineage>
</organism>
<protein>
    <submittedName>
        <fullName evidence="1">Uncharacterized protein</fullName>
    </submittedName>
</protein>
<dbReference type="Proteomes" id="UP000694393">
    <property type="component" value="Unplaced"/>
</dbReference>
<proteinExistence type="predicted"/>
<keyword evidence="2" id="KW-1185">Reference proteome</keyword>
<reference evidence="1" key="1">
    <citation type="submission" date="2025-08" db="UniProtKB">
        <authorList>
            <consortium name="Ensembl"/>
        </authorList>
    </citation>
    <scope>IDENTIFICATION</scope>
</reference>
<dbReference type="AlphaFoldDB" id="A0A8C8RTJ2"/>
<evidence type="ECO:0000313" key="2">
    <source>
        <dbReference type="Proteomes" id="UP000694393"/>
    </source>
</evidence>
<name>A0A8C8RTJ2_9SAUR</name>
<evidence type="ECO:0000313" key="1">
    <source>
        <dbReference type="Ensembl" id="ENSPCEP00000010348.1"/>
    </source>
</evidence>
<sequence>MWGQEDPVLHNICSDWDTREYIKVVTLSIKKIADFPTSLGQCGRSPLLPSEVHLSLIKGVCLYD</sequence>
<accession>A0A8C8RTJ2</accession>
<dbReference type="Gene3D" id="1.20.5.110">
    <property type="match status" value="1"/>
</dbReference>
<dbReference type="Ensembl" id="ENSPCET00000010694.1">
    <property type="protein sequence ID" value="ENSPCEP00000010348.1"/>
    <property type="gene ID" value="ENSPCEG00000008221.1"/>
</dbReference>
<reference evidence="1" key="2">
    <citation type="submission" date="2025-09" db="UniProtKB">
        <authorList>
            <consortium name="Ensembl"/>
        </authorList>
    </citation>
    <scope>IDENTIFICATION</scope>
</reference>